<evidence type="ECO:0000313" key="7">
    <source>
        <dbReference type="Proteomes" id="UP001244552"/>
    </source>
</evidence>
<keyword evidence="4" id="KW-0233">DNA recombination</keyword>
<evidence type="ECO:0000256" key="4">
    <source>
        <dbReference type="ARBA" id="ARBA00023172"/>
    </source>
</evidence>
<feature type="domain" description="Tyr recombinase" evidence="5">
    <location>
        <begin position="108"/>
        <end position="276"/>
    </location>
</feature>
<evidence type="ECO:0000256" key="1">
    <source>
        <dbReference type="ARBA" id="ARBA00008857"/>
    </source>
</evidence>
<dbReference type="InterPro" id="IPR002104">
    <property type="entry name" value="Integrase_catalytic"/>
</dbReference>
<dbReference type="Pfam" id="PF00589">
    <property type="entry name" value="Phage_integrase"/>
    <property type="match status" value="1"/>
</dbReference>
<dbReference type="InterPro" id="IPR011010">
    <property type="entry name" value="DNA_brk_join_enz"/>
</dbReference>
<dbReference type="EMBL" id="JAUSVU010000017">
    <property type="protein sequence ID" value="MDQ0535349.1"/>
    <property type="molecule type" value="Genomic_DNA"/>
</dbReference>
<comment type="similarity">
    <text evidence="1">Belongs to the 'phage' integrase family.</text>
</comment>
<keyword evidence="3" id="KW-0238">DNA-binding</keyword>
<evidence type="ECO:0000313" key="6">
    <source>
        <dbReference type="EMBL" id="MDQ0535349.1"/>
    </source>
</evidence>
<accession>A0ABU0MQ56</accession>
<comment type="caution">
    <text evidence="6">The sequence shown here is derived from an EMBL/GenBank/DDBJ whole genome shotgun (WGS) entry which is preliminary data.</text>
</comment>
<gene>
    <name evidence="6" type="ORF">QO018_004227</name>
</gene>
<keyword evidence="2" id="KW-0229">DNA integration</keyword>
<name>A0ABU0MQ56_9PROT</name>
<dbReference type="SUPFAM" id="SSF56349">
    <property type="entry name" value="DNA breaking-rejoining enzymes"/>
    <property type="match status" value="1"/>
</dbReference>
<organism evidence="6 7">
    <name type="scientific">Azospirillum picis</name>
    <dbReference type="NCBI Taxonomy" id="488438"/>
    <lineage>
        <taxon>Bacteria</taxon>
        <taxon>Pseudomonadati</taxon>
        <taxon>Pseudomonadota</taxon>
        <taxon>Alphaproteobacteria</taxon>
        <taxon>Rhodospirillales</taxon>
        <taxon>Azospirillaceae</taxon>
        <taxon>Azospirillum</taxon>
    </lineage>
</organism>
<evidence type="ECO:0000259" key="5">
    <source>
        <dbReference type="PROSITE" id="PS51898"/>
    </source>
</evidence>
<protein>
    <submittedName>
        <fullName evidence="6">Integrase</fullName>
    </submittedName>
</protein>
<dbReference type="Gene3D" id="1.10.443.10">
    <property type="entry name" value="Intergrase catalytic core"/>
    <property type="match status" value="1"/>
</dbReference>
<proteinExistence type="inferred from homology"/>
<dbReference type="InterPro" id="IPR013762">
    <property type="entry name" value="Integrase-like_cat_sf"/>
</dbReference>
<evidence type="ECO:0000256" key="3">
    <source>
        <dbReference type="ARBA" id="ARBA00023125"/>
    </source>
</evidence>
<dbReference type="Gene3D" id="1.10.150.130">
    <property type="match status" value="1"/>
</dbReference>
<dbReference type="Proteomes" id="UP001244552">
    <property type="component" value="Unassembled WGS sequence"/>
</dbReference>
<dbReference type="PANTHER" id="PTHR30349">
    <property type="entry name" value="PHAGE INTEGRASE-RELATED"/>
    <property type="match status" value="1"/>
</dbReference>
<dbReference type="InterPro" id="IPR050090">
    <property type="entry name" value="Tyrosine_recombinase_XerCD"/>
</dbReference>
<dbReference type="PROSITE" id="PS51898">
    <property type="entry name" value="TYR_RECOMBINASE"/>
    <property type="match status" value="1"/>
</dbReference>
<sequence length="286" mass="31384">MAPILSGPSIDAILDAYLAAKTDRPSYGSLVATANMLRPRFGRLEPRHVTQALVQQHAKERAAAGRSNSTIVNDMLILRAAVNWAIKQKLLQPADKLTFEAPVPRSKPRDRWLTREEAKALVQACKAAHVRLFVVLGLVTGARRDAILSLTWDRVDLSRRRIDFGEGVGNKRRAVVPINDTLLAELRAAREVATTPFVVEYGGHHVTDIRTGLEAAAKRAGLDHVHPHLLRHTAATHMVMAGVPTAEVARYLGMTEAMVERVYGKHSPEWLSRAATSLDMDLSPAG</sequence>
<evidence type="ECO:0000256" key="2">
    <source>
        <dbReference type="ARBA" id="ARBA00022908"/>
    </source>
</evidence>
<reference evidence="6 7" key="1">
    <citation type="submission" date="2023-07" db="EMBL/GenBank/DDBJ databases">
        <title>Genomic Encyclopedia of Type Strains, Phase IV (KMG-IV): sequencing the most valuable type-strain genomes for metagenomic binning, comparative biology and taxonomic classification.</title>
        <authorList>
            <person name="Goeker M."/>
        </authorList>
    </citation>
    <scope>NUCLEOTIDE SEQUENCE [LARGE SCALE GENOMIC DNA]</scope>
    <source>
        <strain evidence="6 7">DSM 19922</strain>
    </source>
</reference>
<dbReference type="PANTHER" id="PTHR30349:SF41">
    <property type="entry name" value="INTEGRASE_RECOMBINASE PROTEIN MJ0367-RELATED"/>
    <property type="match status" value="1"/>
</dbReference>
<dbReference type="CDD" id="cd00796">
    <property type="entry name" value="INT_Rci_Hp1_C"/>
    <property type="match status" value="1"/>
</dbReference>
<keyword evidence="7" id="KW-1185">Reference proteome</keyword>
<dbReference type="InterPro" id="IPR010998">
    <property type="entry name" value="Integrase_recombinase_N"/>
</dbReference>
<dbReference type="RefSeq" id="WP_209985817.1">
    <property type="nucleotide sequence ID" value="NZ_JAGINO010000017.1"/>
</dbReference>